<evidence type="ECO:0000256" key="1">
    <source>
        <dbReference type="PROSITE-ProRule" id="PRU00290"/>
    </source>
</evidence>
<evidence type="ECO:0000313" key="5">
    <source>
        <dbReference type="EMBL" id="CAE0352246.1"/>
    </source>
</evidence>
<feature type="coiled-coil region" evidence="2">
    <location>
        <begin position="405"/>
        <end position="432"/>
    </location>
</feature>
<feature type="region of interest" description="Disordered" evidence="3">
    <location>
        <begin position="1084"/>
        <end position="1117"/>
    </location>
</feature>
<dbReference type="InterPro" id="IPR042855">
    <property type="entry name" value="V_SNARE_CC"/>
</dbReference>
<protein>
    <recommendedName>
        <fullName evidence="4">V-SNARE coiled-coil homology domain-containing protein</fullName>
    </recommendedName>
</protein>
<feature type="compositionally biased region" description="Low complexity" evidence="3">
    <location>
        <begin position="368"/>
        <end position="381"/>
    </location>
</feature>
<dbReference type="SUPFAM" id="SSF74924">
    <property type="entry name" value="Cap-Gly domain"/>
    <property type="match status" value="1"/>
</dbReference>
<feature type="compositionally biased region" description="Low complexity" evidence="3">
    <location>
        <begin position="44"/>
        <end position="70"/>
    </location>
</feature>
<feature type="coiled-coil region" evidence="2">
    <location>
        <begin position="1175"/>
        <end position="1230"/>
    </location>
</feature>
<feature type="domain" description="V-SNARE coiled-coil homology" evidence="4">
    <location>
        <begin position="651"/>
        <end position="712"/>
    </location>
</feature>
<accession>A0A7S3JG71</accession>
<dbReference type="Gene3D" id="2.30.30.190">
    <property type="entry name" value="CAP Gly-rich-like domain"/>
    <property type="match status" value="1"/>
</dbReference>
<evidence type="ECO:0000256" key="2">
    <source>
        <dbReference type="SAM" id="Coils"/>
    </source>
</evidence>
<feature type="compositionally biased region" description="Basic and acidic residues" evidence="3">
    <location>
        <begin position="297"/>
        <end position="308"/>
    </location>
</feature>
<dbReference type="PANTHER" id="PTHR31915">
    <property type="entry name" value="SKICH DOMAIN-CONTAINING PROTEIN"/>
    <property type="match status" value="1"/>
</dbReference>
<feature type="compositionally biased region" description="Basic residues" evidence="3">
    <location>
        <begin position="258"/>
        <end position="269"/>
    </location>
</feature>
<proteinExistence type="predicted"/>
<feature type="region of interest" description="Disordered" evidence="3">
    <location>
        <begin position="35"/>
        <end position="402"/>
    </location>
</feature>
<dbReference type="PANTHER" id="PTHR31915:SF6">
    <property type="entry name" value="SKICH DOMAIN-CONTAINING PROTEIN"/>
    <property type="match status" value="1"/>
</dbReference>
<dbReference type="EMBL" id="HBII01026685">
    <property type="protein sequence ID" value="CAE0352246.1"/>
    <property type="molecule type" value="Transcribed_RNA"/>
</dbReference>
<feature type="compositionally biased region" description="Basic and acidic residues" evidence="3">
    <location>
        <begin position="1086"/>
        <end position="1101"/>
    </location>
</feature>
<feature type="compositionally biased region" description="Basic and acidic residues" evidence="3">
    <location>
        <begin position="336"/>
        <end position="352"/>
    </location>
</feature>
<sequence>MLGIELDEPNGKDVGTYFHCQENHGIFFRSAQVKSIPDDGAGKGAAAKPAKKPLAGLKKPGAGLKKPSAGAKDESKDEADETVSETSKQSADETTRLSEKITTRMSAIGKGGLKGPTTRASVVQKAEPVSSAGNESARASKVSKIKAGSGISKPALGLKKPATAADPAPEGGKSIAQKKEEIRNKVKAKRLAGPGSKVKAGEEEHKSGVKKFTRPKKAPEASEKSSSKQSETHEHTEEDIDEAEEAKLEASMMSSRVAPRRSYSRRHSVLNKPGDPDKAAVGLKPASKIGAGKLGLKRPDKTASHDEPTSGAPESSRQPEAEKPLEPTKTDTAARSQKEDETVLQHEARQEASAETAKAQESPAESVQPAKPAQEEQAAPKKVFRKPDGESDHSAATGTSNLKMLQQCKLELAKKESLVAKMSDELKELYDKLKACDEVHAAEMKVLRLEFDQKLESKDKAAAEKDALIKDVRLRAEKAEANAKKDDGFSLSKKEMDDIKAAAEKLAKDIEQKDKVIEEMRAELEQYIKDNEEKAREIESLKLDIETIQVEKSILEEEKAIVENEMKQQEEDRLRAMEESMTDDELKLQNEKLRIALRKLGNDIEVERARWEQTQRELQDQVDRIPELEEKLADIDILLAAVEERDEEIESMKQAVEEAAELQQMIEEITEEVVEKDEIIEELEAKTAELEEVQAFQEEINANQEKFEAELQEELNRKDIKIQQLEDDIQILEEAILEQDDRETKHKERMNELNKENELLKQQLDSAYDEKTKNKMGELIDKQRKLQIQLKELSRKEIGGSLAEINVGISNTLANLYHSFIPENLLNEGYISEFSKVRLVIYVKHKSYLLYTELCKKKFIESSDFLLGEGEAEGYEYFKYMCKLGHNSIRCLGLCQNILHALTFMDDDQYKAVVDSPFWGNFVAANSFLDNMVAMVRDDILTTKVNQSPFEETLDEFEQFFDENLRKVVNEHIRNTTGKDEFEIANAPKNVVKEHILKAGLAVLALGFYIRQRDFYQGVDTDRALQDRCSRSFWKMMEAVAAIDEIGDESHGNEFFRSNFNHVKRISEKFEFVHAFLSEDSMASDQDTKLSETTEESKTEDIESSEGTSPSKLKQGSQIKNNNWHAWIDSIEQDLTSIMSDDSMQTLKDKVKAENSSPFLKKLSKGPWFSLANKIRDAMSQADSMREENEKLKEKTKEQNIAFLKVKKSNEEFEIIKDNLERQAAELRLENQKLGPLMSDKKRLDDKLQYLQGELGNKERIISTQKDKIDKLAAEKAEVEKKASEAAAASSKPSKSRKLMMGKLLGKAADSDKGDTIMDDATLLLLDELQEENLTLKRSKLFERMQTLSASSKSFNKFMKDRSQAQEPTRGTVKSTIKLTDEESAGIHNSINEINGIKRNVKFSMCKAQVFRVGGKQEEPVSHSEEYIKSCIKHRQNNIKALNKAKAHLSRVNQILFGGTPEAELSTCFQRFLDESCTEKIEKSSEWKVIGRVRIKPPNSQPNEGKERVEKVYLDQLSAHKILKVLPTLPSLC</sequence>
<feature type="compositionally biased region" description="Polar residues" evidence="3">
    <location>
        <begin position="1107"/>
        <end position="1117"/>
    </location>
</feature>
<feature type="compositionally biased region" description="Basic and acidic residues" evidence="3">
    <location>
        <begin position="317"/>
        <end position="329"/>
    </location>
</feature>
<feature type="compositionally biased region" description="Basic and acidic residues" evidence="3">
    <location>
        <begin position="90"/>
        <end position="102"/>
    </location>
</feature>
<feature type="coiled-coil region" evidence="2">
    <location>
        <begin position="611"/>
        <end position="796"/>
    </location>
</feature>
<feature type="coiled-coil region" evidence="2">
    <location>
        <begin position="462"/>
        <end position="587"/>
    </location>
</feature>
<name>A0A7S3JG71_9SPIT</name>
<keyword evidence="1 2" id="KW-0175">Coiled coil</keyword>
<evidence type="ECO:0000256" key="3">
    <source>
        <dbReference type="SAM" id="MobiDB-lite"/>
    </source>
</evidence>
<feature type="compositionally biased region" description="Basic and acidic residues" evidence="3">
    <location>
        <begin position="217"/>
        <end position="236"/>
    </location>
</feature>
<organism evidence="5">
    <name type="scientific">Euplotes harpa</name>
    <dbReference type="NCBI Taxonomy" id="151035"/>
    <lineage>
        <taxon>Eukaryota</taxon>
        <taxon>Sar</taxon>
        <taxon>Alveolata</taxon>
        <taxon>Ciliophora</taxon>
        <taxon>Intramacronucleata</taxon>
        <taxon>Spirotrichea</taxon>
        <taxon>Hypotrichia</taxon>
        <taxon>Euplotida</taxon>
        <taxon>Euplotidae</taxon>
        <taxon>Euplotes</taxon>
    </lineage>
</organism>
<dbReference type="InterPro" id="IPR051002">
    <property type="entry name" value="UBA_autophagy_assoc_protein"/>
</dbReference>
<feature type="coiled-coil region" evidence="2">
    <location>
        <begin position="1262"/>
        <end position="1289"/>
    </location>
</feature>
<evidence type="ECO:0000259" key="4">
    <source>
        <dbReference type="PROSITE" id="PS50892"/>
    </source>
</evidence>
<gene>
    <name evidence="5" type="ORF">EHAR0213_LOCUS11162</name>
</gene>
<dbReference type="PROSITE" id="PS50892">
    <property type="entry name" value="V_SNARE"/>
    <property type="match status" value="1"/>
</dbReference>
<reference evidence="5" key="1">
    <citation type="submission" date="2021-01" db="EMBL/GenBank/DDBJ databases">
        <authorList>
            <person name="Corre E."/>
            <person name="Pelletier E."/>
            <person name="Niang G."/>
            <person name="Scheremetjew M."/>
            <person name="Finn R."/>
            <person name="Kale V."/>
            <person name="Holt S."/>
            <person name="Cochrane G."/>
            <person name="Meng A."/>
            <person name="Brown T."/>
            <person name="Cohen L."/>
        </authorList>
    </citation>
    <scope>NUCLEOTIDE SEQUENCE</scope>
    <source>
        <strain evidence="5">FSP1.4</strain>
    </source>
</reference>
<dbReference type="InterPro" id="IPR036859">
    <property type="entry name" value="CAP-Gly_dom_sf"/>
</dbReference>